<protein>
    <submittedName>
        <fullName evidence="2">Uncharacterized protein</fullName>
    </submittedName>
</protein>
<evidence type="ECO:0000256" key="1">
    <source>
        <dbReference type="SAM" id="MobiDB-lite"/>
    </source>
</evidence>
<evidence type="ECO:0000313" key="2">
    <source>
        <dbReference type="EMBL" id="JAH06334.1"/>
    </source>
</evidence>
<name>A0A0E9PPC0_ANGAN</name>
<reference evidence="2" key="2">
    <citation type="journal article" date="2015" name="Fish Shellfish Immunol.">
        <title>Early steps in the European eel (Anguilla anguilla)-Vibrio vulnificus interaction in the gills: Role of the RtxA13 toxin.</title>
        <authorList>
            <person name="Callol A."/>
            <person name="Pajuelo D."/>
            <person name="Ebbesson L."/>
            <person name="Teles M."/>
            <person name="MacKenzie S."/>
            <person name="Amaro C."/>
        </authorList>
    </citation>
    <scope>NUCLEOTIDE SEQUENCE</scope>
</reference>
<feature type="region of interest" description="Disordered" evidence="1">
    <location>
        <begin position="1"/>
        <end position="47"/>
    </location>
</feature>
<reference evidence="2" key="1">
    <citation type="submission" date="2014-11" db="EMBL/GenBank/DDBJ databases">
        <authorList>
            <person name="Amaro Gonzalez C."/>
        </authorList>
    </citation>
    <scope>NUCLEOTIDE SEQUENCE</scope>
</reference>
<proteinExistence type="predicted"/>
<dbReference type="EMBL" id="GBXM01102243">
    <property type="protein sequence ID" value="JAH06334.1"/>
    <property type="molecule type" value="Transcribed_RNA"/>
</dbReference>
<accession>A0A0E9PPC0</accession>
<feature type="compositionally biased region" description="Low complexity" evidence="1">
    <location>
        <begin position="17"/>
        <end position="28"/>
    </location>
</feature>
<dbReference type="AlphaFoldDB" id="A0A0E9PPC0"/>
<organism evidence="2">
    <name type="scientific">Anguilla anguilla</name>
    <name type="common">European freshwater eel</name>
    <name type="synonym">Muraena anguilla</name>
    <dbReference type="NCBI Taxonomy" id="7936"/>
    <lineage>
        <taxon>Eukaryota</taxon>
        <taxon>Metazoa</taxon>
        <taxon>Chordata</taxon>
        <taxon>Craniata</taxon>
        <taxon>Vertebrata</taxon>
        <taxon>Euteleostomi</taxon>
        <taxon>Actinopterygii</taxon>
        <taxon>Neopterygii</taxon>
        <taxon>Teleostei</taxon>
        <taxon>Anguilliformes</taxon>
        <taxon>Anguillidae</taxon>
        <taxon>Anguilla</taxon>
    </lineage>
</organism>
<sequence length="70" mass="7633">MTTSPRASSWMPHARPRTSCSSTPSSGSLNRGISDYGGSPNFTPGEHCEEHTTYFKQVFGEQALMKPLTV</sequence>